<proteinExistence type="predicted"/>
<keyword evidence="3" id="KW-1185">Reference proteome</keyword>
<dbReference type="SMART" id="SM00257">
    <property type="entry name" value="LysM"/>
    <property type="match status" value="1"/>
</dbReference>
<dbReference type="InterPro" id="IPR018392">
    <property type="entry name" value="LysM"/>
</dbReference>
<dbReference type="EMBL" id="JADKPN010000005">
    <property type="protein sequence ID" value="MBF4763517.1"/>
    <property type="molecule type" value="Genomic_DNA"/>
</dbReference>
<dbReference type="Pfam" id="PF01476">
    <property type="entry name" value="LysM"/>
    <property type="match status" value="1"/>
</dbReference>
<reference evidence="2" key="1">
    <citation type="submission" date="2020-11" db="EMBL/GenBank/DDBJ databases">
        <title>Nocardioides sp. nov., isolated from Soil of Cynanchum wilfordii Hemsley rhizosphere.</title>
        <authorList>
            <person name="Lee J.-S."/>
            <person name="Suh M.K."/>
            <person name="Kim J.-S."/>
        </authorList>
    </citation>
    <scope>NUCLEOTIDE SEQUENCE</scope>
    <source>
        <strain evidence="2">KCTC 19275</strain>
    </source>
</reference>
<feature type="domain" description="LysM" evidence="1">
    <location>
        <begin position="75"/>
        <end position="127"/>
    </location>
</feature>
<dbReference type="Gene3D" id="3.10.350.10">
    <property type="entry name" value="LysM domain"/>
    <property type="match status" value="1"/>
</dbReference>
<protein>
    <submittedName>
        <fullName evidence="2">LysM peptidoglycan-binding domain-containing protein</fullName>
    </submittedName>
</protein>
<organism evidence="2 3">
    <name type="scientific">Nocardioides islandensis</name>
    <dbReference type="NCBI Taxonomy" id="433663"/>
    <lineage>
        <taxon>Bacteria</taxon>
        <taxon>Bacillati</taxon>
        <taxon>Actinomycetota</taxon>
        <taxon>Actinomycetes</taxon>
        <taxon>Propionibacteriales</taxon>
        <taxon>Nocardioidaceae</taxon>
        <taxon>Nocardioides</taxon>
    </lineage>
</organism>
<dbReference type="CDD" id="cd00118">
    <property type="entry name" value="LysM"/>
    <property type="match status" value="1"/>
</dbReference>
<evidence type="ECO:0000259" key="1">
    <source>
        <dbReference type="SMART" id="SM00257"/>
    </source>
</evidence>
<dbReference type="InterPro" id="IPR036779">
    <property type="entry name" value="LysM_dom_sf"/>
</dbReference>
<evidence type="ECO:0000313" key="3">
    <source>
        <dbReference type="Proteomes" id="UP000640489"/>
    </source>
</evidence>
<accession>A0A930VBK3</accession>
<evidence type="ECO:0000313" key="2">
    <source>
        <dbReference type="EMBL" id="MBF4763517.1"/>
    </source>
</evidence>
<gene>
    <name evidence="2" type="ORF">ISU07_10295</name>
</gene>
<dbReference type="RefSeq" id="WP_194706710.1">
    <property type="nucleotide sequence ID" value="NZ_JADKPN010000005.1"/>
</dbReference>
<dbReference type="Proteomes" id="UP000640489">
    <property type="component" value="Unassembled WGS sequence"/>
</dbReference>
<dbReference type="AlphaFoldDB" id="A0A930VBK3"/>
<comment type="caution">
    <text evidence="2">The sequence shown here is derived from an EMBL/GenBank/DDBJ whole genome shotgun (WGS) entry which is preliminary data.</text>
</comment>
<sequence length="129" mass="13694">MSTMTIHEVRLAPRPVMPRVAVRRPAVRPSAVRLTRRGRAVVLLLGLVVALVVGVVLGAGSVATEHPGTPEPTRIVMVGSGETLWDIAADAASATGSDDVRAMVRRIERMNALDTGMVLAGQRIKIPTQ</sequence>
<name>A0A930VBK3_9ACTN</name>